<keyword evidence="2" id="KW-0479">Metal-binding</keyword>
<dbReference type="KEGG" id="kcm:ABWK59_30965"/>
<evidence type="ECO:0000256" key="3">
    <source>
        <dbReference type="ARBA" id="ARBA00022801"/>
    </source>
</evidence>
<dbReference type="EMBL" id="CP159872">
    <property type="protein sequence ID" value="XCM83031.1"/>
    <property type="molecule type" value="Genomic_DNA"/>
</dbReference>
<proteinExistence type="predicted"/>
<evidence type="ECO:0000256" key="1">
    <source>
        <dbReference type="ARBA" id="ARBA00022670"/>
    </source>
</evidence>
<organism evidence="4">
    <name type="scientific">Kitasatospora camelliae</name>
    <dbReference type="NCBI Taxonomy" id="3156397"/>
    <lineage>
        <taxon>Bacteria</taxon>
        <taxon>Bacillati</taxon>
        <taxon>Actinomycetota</taxon>
        <taxon>Actinomycetes</taxon>
        <taxon>Kitasatosporales</taxon>
        <taxon>Streptomycetaceae</taxon>
        <taxon>Kitasatospora</taxon>
    </lineage>
</organism>
<evidence type="ECO:0000313" key="4">
    <source>
        <dbReference type="EMBL" id="XCM83031.1"/>
    </source>
</evidence>
<dbReference type="PANTHER" id="PTHR43270">
    <property type="entry name" value="BETA-ALA-HIS DIPEPTIDASE"/>
    <property type="match status" value="1"/>
</dbReference>
<sequence length="288" mass="29553">MTDELVREISALMPRARADLAELLALPSVAEPDRPPSAACRQAAAWVASAFAEAGLRDVHLAETADGSFAVLGHRPPPPGAPTVLLVCHYDVPPVPDAASWSRPPFRLTERRGGWYGRGAAGGKGAAVLHLTVLRALGEALPVGVKFLAEGAREAGGGGLAEYVGRHADELHAAVLLAAAPGPVRAGARAPGPPFLAAVAGGWGATAYDKAVQEVYGRPPGPVEPDGVLEAFGALTATYPGTEVLLTGLARPSPGDPGPEEGVDPAELARTARVAGLFLRQLAAARRR</sequence>
<keyword evidence="1" id="KW-0645">Protease</keyword>
<dbReference type="Gene3D" id="3.40.630.10">
    <property type="entry name" value="Zn peptidases"/>
    <property type="match status" value="1"/>
</dbReference>
<dbReference type="Pfam" id="PF01546">
    <property type="entry name" value="Peptidase_M20"/>
    <property type="match status" value="1"/>
</dbReference>
<protein>
    <submittedName>
        <fullName evidence="4">M20/M25/M40 family metallo-hydrolase</fullName>
    </submittedName>
</protein>
<dbReference type="SUPFAM" id="SSF53187">
    <property type="entry name" value="Zn-dependent exopeptidases"/>
    <property type="match status" value="1"/>
</dbReference>
<dbReference type="GO" id="GO:0046872">
    <property type="term" value="F:metal ion binding"/>
    <property type="evidence" value="ECO:0007669"/>
    <property type="project" value="UniProtKB-KW"/>
</dbReference>
<dbReference type="AlphaFoldDB" id="A0AAU8K342"/>
<dbReference type="GO" id="GO:0008233">
    <property type="term" value="F:peptidase activity"/>
    <property type="evidence" value="ECO:0007669"/>
    <property type="project" value="UniProtKB-KW"/>
</dbReference>
<dbReference type="GO" id="GO:0006508">
    <property type="term" value="P:proteolysis"/>
    <property type="evidence" value="ECO:0007669"/>
    <property type="project" value="UniProtKB-KW"/>
</dbReference>
<evidence type="ECO:0000256" key="2">
    <source>
        <dbReference type="ARBA" id="ARBA00022723"/>
    </source>
</evidence>
<reference evidence="4" key="1">
    <citation type="submission" date="2024-06" db="EMBL/GenBank/DDBJ databases">
        <title>The genome sequences of Kitasatospora sp. strain HUAS MG31.</title>
        <authorList>
            <person name="Mo P."/>
        </authorList>
    </citation>
    <scope>NUCLEOTIDE SEQUENCE</scope>
    <source>
        <strain evidence="4">HUAS MG31</strain>
    </source>
</reference>
<dbReference type="PANTHER" id="PTHR43270:SF12">
    <property type="entry name" value="SUCCINYL-DIAMINOPIMELATE DESUCCINYLASE"/>
    <property type="match status" value="1"/>
</dbReference>
<gene>
    <name evidence="4" type="ORF">ABWK59_30965</name>
</gene>
<accession>A0AAU8K342</accession>
<name>A0AAU8K342_9ACTN</name>
<dbReference type="InterPro" id="IPR051458">
    <property type="entry name" value="Cyt/Met_Dipeptidase"/>
</dbReference>
<dbReference type="InterPro" id="IPR002933">
    <property type="entry name" value="Peptidase_M20"/>
</dbReference>
<dbReference type="RefSeq" id="WP_354643966.1">
    <property type="nucleotide sequence ID" value="NZ_CP159872.1"/>
</dbReference>
<keyword evidence="3" id="KW-0378">Hydrolase</keyword>